<dbReference type="AlphaFoldDB" id="A0AAD5MRF1"/>
<comment type="caution">
    <text evidence="1">The sequence shown here is derived from an EMBL/GenBank/DDBJ whole genome shotgun (WGS) entry which is preliminary data.</text>
</comment>
<sequence>MKTDLTLRSLSDEFEDSDENRIVMSLNVCVLAVILEDEIKYCMKKPDATSHVSHICRSWHLLHAILFLAAFIHDHTETLACDFGC</sequence>
<dbReference type="Proteomes" id="UP001196413">
    <property type="component" value="Unassembled WGS sequence"/>
</dbReference>
<keyword evidence="2" id="KW-1185">Reference proteome</keyword>
<name>A0AAD5MRF1_PARTN</name>
<reference evidence="1" key="1">
    <citation type="submission" date="2021-06" db="EMBL/GenBank/DDBJ databases">
        <title>Parelaphostrongylus tenuis whole genome reference sequence.</title>
        <authorList>
            <person name="Garwood T.J."/>
            <person name="Larsen P.A."/>
            <person name="Fountain-Jones N.M."/>
            <person name="Garbe J.R."/>
            <person name="Macchietto M.G."/>
            <person name="Kania S.A."/>
            <person name="Gerhold R.W."/>
            <person name="Richards J.E."/>
            <person name="Wolf T.M."/>
        </authorList>
    </citation>
    <scope>NUCLEOTIDE SEQUENCE</scope>
    <source>
        <strain evidence="1">MNPRO001-30</strain>
        <tissue evidence="1">Meninges</tissue>
    </source>
</reference>
<protein>
    <submittedName>
        <fullName evidence="1">Uncharacterized protein</fullName>
    </submittedName>
</protein>
<proteinExistence type="predicted"/>
<evidence type="ECO:0000313" key="2">
    <source>
        <dbReference type="Proteomes" id="UP001196413"/>
    </source>
</evidence>
<dbReference type="EMBL" id="JAHQIW010001715">
    <property type="protein sequence ID" value="KAJ1353452.1"/>
    <property type="molecule type" value="Genomic_DNA"/>
</dbReference>
<organism evidence="1 2">
    <name type="scientific">Parelaphostrongylus tenuis</name>
    <name type="common">Meningeal worm</name>
    <dbReference type="NCBI Taxonomy" id="148309"/>
    <lineage>
        <taxon>Eukaryota</taxon>
        <taxon>Metazoa</taxon>
        <taxon>Ecdysozoa</taxon>
        <taxon>Nematoda</taxon>
        <taxon>Chromadorea</taxon>
        <taxon>Rhabditida</taxon>
        <taxon>Rhabditina</taxon>
        <taxon>Rhabditomorpha</taxon>
        <taxon>Strongyloidea</taxon>
        <taxon>Metastrongylidae</taxon>
        <taxon>Parelaphostrongylus</taxon>
    </lineage>
</organism>
<gene>
    <name evidence="1" type="ORF">KIN20_010083</name>
</gene>
<accession>A0AAD5MRF1</accession>
<evidence type="ECO:0000313" key="1">
    <source>
        <dbReference type="EMBL" id="KAJ1353452.1"/>
    </source>
</evidence>